<evidence type="ECO:0000256" key="5">
    <source>
        <dbReference type="ARBA" id="ARBA00011270"/>
    </source>
</evidence>
<dbReference type="CDD" id="cd06446">
    <property type="entry name" value="Trp-synth_B"/>
    <property type="match status" value="1"/>
</dbReference>
<evidence type="ECO:0000313" key="14">
    <source>
        <dbReference type="EMBL" id="GAS82677.1"/>
    </source>
</evidence>
<evidence type="ECO:0000256" key="1">
    <source>
        <dbReference type="ARBA" id="ARBA00001933"/>
    </source>
</evidence>
<dbReference type="UniPathway" id="UPA00035">
    <property type="reaction ID" value="UER00044"/>
</dbReference>
<evidence type="ECO:0000256" key="11">
    <source>
        <dbReference type="ARBA" id="ARBA00049047"/>
    </source>
</evidence>
<dbReference type="PROSITE" id="PS00168">
    <property type="entry name" value="TRP_SYNTHASE_BETA"/>
    <property type="match status" value="1"/>
</dbReference>
<reference evidence="15" key="2">
    <citation type="submission" date="2016-01" db="EMBL/GenBank/DDBJ databases">
        <title>Draft Genome Sequence of Paenibacillus amylolyticus Heshi-A3 that Was Isolated from Fermented Rice Bran with Aging Salted Mackerel, Which Was Named Heshiko as Traditional Fermented Seafood in Japan.</title>
        <authorList>
            <person name="Akuzawa S."/>
            <person name="Nakagawa J."/>
            <person name="Kanekatsu T."/>
            <person name="Kubota E."/>
            <person name="Ohtake R."/>
            <person name="Suzuki T."/>
            <person name="Kanesaki Y."/>
        </authorList>
    </citation>
    <scope>NUCLEOTIDE SEQUENCE [LARGE SCALE GENOMIC DNA]</scope>
    <source>
        <strain evidence="15">Heshi-A3</strain>
    </source>
</reference>
<evidence type="ECO:0000256" key="3">
    <source>
        <dbReference type="ARBA" id="ARBA00004733"/>
    </source>
</evidence>
<sequence length="399" mass="43704">MTHQLPDQHGRFGHFGGRFVPETLMNALIELEEAYSHFSEDEEFNKELNYLLSEYSGRETPLYHAEQLSRRLGGPKIYLKREDLNHTGAHKINNAIGQGLLAKRMGKKKVIAETGAGQHGVATATVAALLGLECKVFMGEEDTERQQLNVFRMKLLGAEVIPVTSGTRTLKDAGNEALRYWVSNVEDTFYVLGSVVGPHPYPMMVRNFQRVIGDETRRQIQEIEGRLPDVIVAAVGGGSNAIGMFYPFIGDQDVKLVGVEAAGKGVETEYHAATMTKGKHGVFQGSMSYLLQDEYGQVQPAHSISAGLDYPGVGPEHSYLKDIERAKYVPITDQEALDALQLLCRTEGIIPALESAHAVAQVVKLATELTADDIVVICLSGRGDKDVESIMKYTGGDLA</sequence>
<gene>
    <name evidence="12" type="primary">trpB</name>
    <name evidence="14" type="ORF">PAHA3_2751</name>
</gene>
<dbReference type="InterPro" id="IPR001926">
    <property type="entry name" value="TrpB-like_PALP"/>
</dbReference>
<dbReference type="FunFam" id="3.40.50.1100:FF:000004">
    <property type="entry name" value="Tryptophan synthase beta chain"/>
    <property type="match status" value="1"/>
</dbReference>
<feature type="modified residue" description="N6-(pyridoxal phosphate)lysine" evidence="12">
    <location>
        <position position="91"/>
    </location>
</feature>
<keyword evidence="9 12" id="KW-0057">Aromatic amino acid biosynthesis</keyword>
<evidence type="ECO:0000256" key="7">
    <source>
        <dbReference type="ARBA" id="ARBA00022822"/>
    </source>
</evidence>
<evidence type="ECO:0000256" key="4">
    <source>
        <dbReference type="ARBA" id="ARBA00009982"/>
    </source>
</evidence>
<comment type="subunit">
    <text evidence="5 12">Tetramer of two alpha and two beta chains.</text>
</comment>
<dbReference type="InterPro" id="IPR006653">
    <property type="entry name" value="Trp_synth_b_CS"/>
</dbReference>
<dbReference type="PIRSF" id="PIRSF001413">
    <property type="entry name" value="Trp_syn_beta"/>
    <property type="match status" value="1"/>
</dbReference>
<comment type="caution">
    <text evidence="14">The sequence shown here is derived from an EMBL/GenBank/DDBJ whole genome shotgun (WGS) entry which is preliminary data.</text>
</comment>
<dbReference type="Gene3D" id="3.40.50.1100">
    <property type="match status" value="2"/>
</dbReference>
<evidence type="ECO:0000256" key="10">
    <source>
        <dbReference type="ARBA" id="ARBA00023239"/>
    </source>
</evidence>
<accession>A0A100VMQ0</accession>
<dbReference type="Proteomes" id="UP000069697">
    <property type="component" value="Unassembled WGS sequence"/>
</dbReference>
<dbReference type="InterPro" id="IPR036052">
    <property type="entry name" value="TrpB-like_PALP_sf"/>
</dbReference>
<comment type="cofactor">
    <cofactor evidence="1 12">
        <name>pyridoxal 5'-phosphate</name>
        <dbReference type="ChEBI" id="CHEBI:597326"/>
    </cofactor>
</comment>
<evidence type="ECO:0000259" key="13">
    <source>
        <dbReference type="Pfam" id="PF00291"/>
    </source>
</evidence>
<dbReference type="FunFam" id="3.40.50.1100:FF:000001">
    <property type="entry name" value="Tryptophan synthase beta chain"/>
    <property type="match status" value="1"/>
</dbReference>
<evidence type="ECO:0000256" key="6">
    <source>
        <dbReference type="ARBA" id="ARBA00022605"/>
    </source>
</evidence>
<dbReference type="AlphaFoldDB" id="A0A100VMQ0"/>
<evidence type="ECO:0000256" key="9">
    <source>
        <dbReference type="ARBA" id="ARBA00023141"/>
    </source>
</evidence>
<dbReference type="GO" id="GO:0004834">
    <property type="term" value="F:tryptophan synthase activity"/>
    <property type="evidence" value="ECO:0007669"/>
    <property type="project" value="UniProtKB-UniRule"/>
</dbReference>
<proteinExistence type="inferred from homology"/>
<dbReference type="NCBIfam" id="TIGR00263">
    <property type="entry name" value="trpB"/>
    <property type="match status" value="1"/>
</dbReference>
<keyword evidence="10 12" id="KW-0456">Lyase</keyword>
<dbReference type="GO" id="GO:0005737">
    <property type="term" value="C:cytoplasm"/>
    <property type="evidence" value="ECO:0007669"/>
    <property type="project" value="TreeGrafter"/>
</dbReference>
<name>A0A100VMQ0_PAEAM</name>
<keyword evidence="6 12" id="KW-0028">Amino-acid biosynthesis</keyword>
<feature type="domain" description="Tryptophan synthase beta chain-like PALP" evidence="13">
    <location>
        <begin position="57"/>
        <end position="381"/>
    </location>
</feature>
<protein>
    <recommendedName>
        <fullName evidence="12">Tryptophan synthase beta chain</fullName>
        <ecNumber evidence="12">4.2.1.20</ecNumber>
    </recommendedName>
</protein>
<keyword evidence="7 12" id="KW-0822">Tryptophan biosynthesis</keyword>
<comment type="pathway">
    <text evidence="3 12">Amino-acid biosynthesis; L-tryptophan biosynthesis; L-tryptophan from chorismate: step 5/5.</text>
</comment>
<keyword evidence="8 12" id="KW-0663">Pyridoxal phosphate</keyword>
<dbReference type="HAMAP" id="MF_00133">
    <property type="entry name" value="Trp_synth_beta"/>
    <property type="match status" value="1"/>
</dbReference>
<reference evidence="14 15" key="1">
    <citation type="journal article" date="2016" name="Genome Announc.">
        <title>Draft Genome Sequence of Paenibacillus amylolyticus Heshi-A3, Isolated from Fermented Rice Bran in a Japanese Fermented Seafood Dish.</title>
        <authorList>
            <person name="Akuzawa S."/>
            <person name="Nagaoka J."/>
            <person name="Kanekatsu M."/>
            <person name="Kubota E."/>
            <person name="Ohtake R."/>
            <person name="Suzuki T."/>
            <person name="Kanesaki Y."/>
        </authorList>
    </citation>
    <scope>NUCLEOTIDE SEQUENCE [LARGE SCALE GENOMIC DNA]</scope>
    <source>
        <strain evidence="14 15">Heshi-A3</strain>
    </source>
</reference>
<dbReference type="InterPro" id="IPR006654">
    <property type="entry name" value="Trp_synth_beta"/>
</dbReference>
<comment type="catalytic activity">
    <reaction evidence="11 12">
        <text>(1S,2R)-1-C-(indol-3-yl)glycerol 3-phosphate + L-serine = D-glyceraldehyde 3-phosphate + L-tryptophan + H2O</text>
        <dbReference type="Rhea" id="RHEA:10532"/>
        <dbReference type="ChEBI" id="CHEBI:15377"/>
        <dbReference type="ChEBI" id="CHEBI:33384"/>
        <dbReference type="ChEBI" id="CHEBI:57912"/>
        <dbReference type="ChEBI" id="CHEBI:58866"/>
        <dbReference type="ChEBI" id="CHEBI:59776"/>
        <dbReference type="EC" id="4.2.1.20"/>
    </reaction>
</comment>
<dbReference type="SUPFAM" id="SSF53686">
    <property type="entry name" value="Tryptophan synthase beta subunit-like PLP-dependent enzymes"/>
    <property type="match status" value="1"/>
</dbReference>
<comment type="similarity">
    <text evidence="4 12">Belongs to the TrpB family.</text>
</comment>
<dbReference type="Pfam" id="PF00291">
    <property type="entry name" value="PALP"/>
    <property type="match status" value="1"/>
</dbReference>
<dbReference type="EMBL" id="BCNV01000001">
    <property type="protein sequence ID" value="GAS82677.1"/>
    <property type="molecule type" value="Genomic_DNA"/>
</dbReference>
<dbReference type="EC" id="4.2.1.20" evidence="12"/>
<comment type="function">
    <text evidence="2 12">The beta subunit is responsible for the synthesis of L-tryptophan from indole and L-serine.</text>
</comment>
<dbReference type="InterPro" id="IPR023026">
    <property type="entry name" value="Trp_synth_beta/beta-like"/>
</dbReference>
<dbReference type="PANTHER" id="PTHR48077:SF3">
    <property type="entry name" value="TRYPTOPHAN SYNTHASE"/>
    <property type="match status" value="1"/>
</dbReference>
<evidence type="ECO:0000313" key="15">
    <source>
        <dbReference type="Proteomes" id="UP000069697"/>
    </source>
</evidence>
<dbReference type="PANTHER" id="PTHR48077">
    <property type="entry name" value="TRYPTOPHAN SYNTHASE-RELATED"/>
    <property type="match status" value="1"/>
</dbReference>
<evidence type="ECO:0000256" key="12">
    <source>
        <dbReference type="HAMAP-Rule" id="MF_00133"/>
    </source>
</evidence>
<evidence type="ECO:0000256" key="2">
    <source>
        <dbReference type="ARBA" id="ARBA00002786"/>
    </source>
</evidence>
<evidence type="ECO:0000256" key="8">
    <source>
        <dbReference type="ARBA" id="ARBA00022898"/>
    </source>
</evidence>
<dbReference type="RefSeq" id="WP_062835184.1">
    <property type="nucleotide sequence ID" value="NZ_BCNV01000001.1"/>
</dbReference>
<organism evidence="14 15">
    <name type="scientific">Paenibacillus amylolyticus</name>
    <dbReference type="NCBI Taxonomy" id="1451"/>
    <lineage>
        <taxon>Bacteria</taxon>
        <taxon>Bacillati</taxon>
        <taxon>Bacillota</taxon>
        <taxon>Bacilli</taxon>
        <taxon>Bacillales</taxon>
        <taxon>Paenibacillaceae</taxon>
        <taxon>Paenibacillus</taxon>
    </lineage>
</organism>